<comment type="subcellular location">
    <subcellularLocation>
        <location evidence="1">Nucleus</location>
    </subcellularLocation>
</comment>
<feature type="non-terminal residue" evidence="10">
    <location>
        <position position="1"/>
    </location>
</feature>
<evidence type="ECO:0000256" key="5">
    <source>
        <dbReference type="ARBA" id="ARBA00022771"/>
    </source>
</evidence>
<reference evidence="10" key="1">
    <citation type="submission" date="2019-10" db="EMBL/GenBank/DDBJ databases">
        <title>Bird 10,000 Genomes (B10K) Project - Family phase.</title>
        <authorList>
            <person name="Zhang G."/>
        </authorList>
    </citation>
    <scope>NUCLEOTIDE SEQUENCE</scope>
    <source>
        <strain evidence="10">B10K-DU-002-57</strain>
        <tissue evidence="10">Muscle</tissue>
    </source>
</reference>
<feature type="domain" description="C2H2-type" evidence="9">
    <location>
        <begin position="1"/>
        <end position="20"/>
    </location>
</feature>
<protein>
    <submittedName>
        <fullName evidence="10">ZNF35 protein</fullName>
    </submittedName>
</protein>
<dbReference type="FunFam" id="3.30.160.60:FF:004135">
    <property type="match status" value="1"/>
</dbReference>
<feature type="domain" description="C2H2-type" evidence="9">
    <location>
        <begin position="21"/>
        <end position="48"/>
    </location>
</feature>
<dbReference type="GO" id="GO:0000978">
    <property type="term" value="F:RNA polymerase II cis-regulatory region sequence-specific DNA binding"/>
    <property type="evidence" value="ECO:0007669"/>
    <property type="project" value="TreeGrafter"/>
</dbReference>
<dbReference type="Proteomes" id="UP000614263">
    <property type="component" value="Unassembled WGS sequence"/>
</dbReference>
<dbReference type="SUPFAM" id="SSF57667">
    <property type="entry name" value="beta-beta-alpha zinc fingers"/>
    <property type="match status" value="1"/>
</dbReference>
<feature type="non-terminal residue" evidence="10">
    <location>
        <position position="56"/>
    </location>
</feature>
<keyword evidence="7" id="KW-0539">Nucleus</keyword>
<dbReference type="InterPro" id="IPR036236">
    <property type="entry name" value="Znf_C2H2_sf"/>
</dbReference>
<evidence type="ECO:0000256" key="7">
    <source>
        <dbReference type="ARBA" id="ARBA00023242"/>
    </source>
</evidence>
<evidence type="ECO:0000256" key="3">
    <source>
        <dbReference type="ARBA" id="ARBA00022723"/>
    </source>
</evidence>
<dbReference type="PANTHER" id="PTHR23226:SF366">
    <property type="entry name" value="ZINC FINGER PROTEIN ZFP2"/>
    <property type="match status" value="1"/>
</dbReference>
<evidence type="ECO:0000256" key="4">
    <source>
        <dbReference type="ARBA" id="ARBA00022737"/>
    </source>
</evidence>
<organism evidence="10 11">
    <name type="scientific">Chloropsis cyanopogon</name>
    <dbReference type="NCBI Taxonomy" id="1218682"/>
    <lineage>
        <taxon>Eukaryota</taxon>
        <taxon>Metazoa</taxon>
        <taxon>Chordata</taxon>
        <taxon>Craniata</taxon>
        <taxon>Vertebrata</taxon>
        <taxon>Euteleostomi</taxon>
        <taxon>Archelosauria</taxon>
        <taxon>Archosauria</taxon>
        <taxon>Dinosauria</taxon>
        <taxon>Saurischia</taxon>
        <taxon>Theropoda</taxon>
        <taxon>Coelurosauria</taxon>
        <taxon>Aves</taxon>
        <taxon>Neognathae</taxon>
        <taxon>Neoaves</taxon>
        <taxon>Telluraves</taxon>
        <taxon>Australaves</taxon>
        <taxon>Passeriformes</taxon>
        <taxon>Corvoidea</taxon>
        <taxon>Irenidae</taxon>
        <taxon>Chloropsis</taxon>
    </lineage>
</organism>
<dbReference type="InterPro" id="IPR013087">
    <property type="entry name" value="Znf_C2H2_type"/>
</dbReference>
<evidence type="ECO:0000256" key="2">
    <source>
        <dbReference type="ARBA" id="ARBA00006991"/>
    </source>
</evidence>
<evidence type="ECO:0000256" key="1">
    <source>
        <dbReference type="ARBA" id="ARBA00004123"/>
    </source>
</evidence>
<proteinExistence type="inferred from homology"/>
<dbReference type="AlphaFoldDB" id="A0A852B951"/>
<dbReference type="PROSITE" id="PS00028">
    <property type="entry name" value="ZINC_FINGER_C2H2_1"/>
    <property type="match status" value="1"/>
</dbReference>
<keyword evidence="3" id="KW-0479">Metal-binding</keyword>
<dbReference type="GO" id="GO:0000981">
    <property type="term" value="F:DNA-binding transcription factor activity, RNA polymerase II-specific"/>
    <property type="evidence" value="ECO:0007669"/>
    <property type="project" value="TreeGrafter"/>
</dbReference>
<dbReference type="Gene3D" id="3.30.160.60">
    <property type="entry name" value="Classic Zinc Finger"/>
    <property type="match status" value="2"/>
</dbReference>
<dbReference type="Pfam" id="PF00096">
    <property type="entry name" value="zf-C2H2"/>
    <property type="match status" value="1"/>
</dbReference>
<evidence type="ECO:0000256" key="8">
    <source>
        <dbReference type="PROSITE-ProRule" id="PRU00042"/>
    </source>
</evidence>
<dbReference type="SMART" id="SM00355">
    <property type="entry name" value="ZnF_C2H2"/>
    <property type="match status" value="1"/>
</dbReference>
<evidence type="ECO:0000256" key="6">
    <source>
        <dbReference type="ARBA" id="ARBA00022833"/>
    </source>
</evidence>
<dbReference type="PANTHER" id="PTHR23226">
    <property type="entry name" value="ZINC FINGER AND SCAN DOMAIN-CONTAINING"/>
    <property type="match status" value="1"/>
</dbReference>
<accession>A0A852B951</accession>
<comment type="caution">
    <text evidence="10">The sequence shown here is derived from an EMBL/GenBank/DDBJ whole genome shotgun (WGS) entry which is preliminary data.</text>
</comment>
<dbReference type="GO" id="GO:0008270">
    <property type="term" value="F:zinc ion binding"/>
    <property type="evidence" value="ECO:0007669"/>
    <property type="project" value="UniProtKB-KW"/>
</dbReference>
<dbReference type="PROSITE" id="PS50157">
    <property type="entry name" value="ZINC_FINGER_C2H2_2"/>
    <property type="match status" value="2"/>
</dbReference>
<keyword evidence="5 8" id="KW-0863">Zinc-finger</keyword>
<keyword evidence="6" id="KW-0862">Zinc</keyword>
<gene>
    <name evidence="10" type="primary">Znf35</name>
    <name evidence="10" type="ORF">CHLCYA_R00003</name>
</gene>
<evidence type="ECO:0000313" key="10">
    <source>
        <dbReference type="EMBL" id="NXP63573.1"/>
    </source>
</evidence>
<dbReference type="EMBL" id="WEZZ01021753">
    <property type="protein sequence ID" value="NXP63573.1"/>
    <property type="molecule type" value="Genomic_DNA"/>
</dbReference>
<evidence type="ECO:0000259" key="9">
    <source>
        <dbReference type="PROSITE" id="PS50157"/>
    </source>
</evidence>
<dbReference type="GO" id="GO:0005634">
    <property type="term" value="C:nucleus"/>
    <property type="evidence" value="ECO:0007669"/>
    <property type="project" value="UniProtKB-SubCell"/>
</dbReference>
<sequence length="56" mass="6445">SFTSSSDSIVHQKIHTGEQPYVCEECGKSFTLNSKLTAHQRSHTRERPYECDECKK</sequence>
<keyword evidence="11" id="KW-1185">Reference proteome</keyword>
<comment type="similarity">
    <text evidence="2">Belongs to the krueppel C2H2-type zinc-finger protein family.</text>
</comment>
<name>A0A852B951_9CORV</name>
<evidence type="ECO:0000313" key="11">
    <source>
        <dbReference type="Proteomes" id="UP000614263"/>
    </source>
</evidence>
<keyword evidence="4" id="KW-0677">Repeat</keyword>